<name>A0ABS2TSJ0_9ACTN</name>
<protein>
    <submittedName>
        <fullName evidence="3">Uncharacterized protein</fullName>
    </submittedName>
</protein>
<reference evidence="3 4" key="1">
    <citation type="submission" date="2021-01" db="EMBL/GenBank/DDBJ databases">
        <title>Streptomyces acididurans sp. nov., isolated from a peat swamp forest soil.</title>
        <authorList>
            <person name="Chantavorakit T."/>
            <person name="Duangmal K."/>
        </authorList>
    </citation>
    <scope>NUCLEOTIDE SEQUENCE [LARGE SCALE GENOMIC DNA]</scope>
    <source>
        <strain evidence="3 4">KK5PA1</strain>
    </source>
</reference>
<gene>
    <name evidence="3" type="ORF">ITX44_17455</name>
</gene>
<proteinExistence type="predicted"/>
<dbReference type="RefSeq" id="WP_205358153.1">
    <property type="nucleotide sequence ID" value="NZ_JADKYB010000008.1"/>
</dbReference>
<dbReference type="Proteomes" id="UP000749040">
    <property type="component" value="Unassembled WGS sequence"/>
</dbReference>
<keyword evidence="4" id="KW-1185">Reference proteome</keyword>
<accession>A0ABS2TSJ0</accession>
<keyword evidence="2" id="KW-0472">Membrane</keyword>
<evidence type="ECO:0000256" key="2">
    <source>
        <dbReference type="SAM" id="Phobius"/>
    </source>
</evidence>
<keyword evidence="2" id="KW-1133">Transmembrane helix</keyword>
<evidence type="ECO:0000313" key="3">
    <source>
        <dbReference type="EMBL" id="MBM9506305.1"/>
    </source>
</evidence>
<evidence type="ECO:0000313" key="4">
    <source>
        <dbReference type="Proteomes" id="UP000749040"/>
    </source>
</evidence>
<feature type="transmembrane region" description="Helical" evidence="2">
    <location>
        <begin position="94"/>
        <end position="118"/>
    </location>
</feature>
<dbReference type="EMBL" id="JADKYB010000008">
    <property type="protein sequence ID" value="MBM9506305.1"/>
    <property type="molecule type" value="Genomic_DNA"/>
</dbReference>
<feature type="region of interest" description="Disordered" evidence="1">
    <location>
        <begin position="1"/>
        <end position="27"/>
    </location>
</feature>
<feature type="transmembrane region" description="Helical" evidence="2">
    <location>
        <begin position="36"/>
        <end position="57"/>
    </location>
</feature>
<sequence length="176" mass="18247">MSADYSPPQAGGQNPYGPQAGWAPSGPPQVARDRSALALVLGVLVAIVAALAYGGFLRALAHDNGRTTELGFGPLAAGVLVGITVGKAGGRNRLLPVAATLLAAFAVIIGQLYGTALIESHLAARFGGSLSVTDIFFHRFGALCRVWTHDLDARRITTLWIAMAVAFGLAKRLGDN</sequence>
<keyword evidence="2" id="KW-0812">Transmembrane</keyword>
<organism evidence="3 4">
    <name type="scientific">Actinacidiphila acididurans</name>
    <dbReference type="NCBI Taxonomy" id="2784346"/>
    <lineage>
        <taxon>Bacteria</taxon>
        <taxon>Bacillati</taxon>
        <taxon>Actinomycetota</taxon>
        <taxon>Actinomycetes</taxon>
        <taxon>Kitasatosporales</taxon>
        <taxon>Streptomycetaceae</taxon>
        <taxon>Actinacidiphila</taxon>
    </lineage>
</organism>
<evidence type="ECO:0000256" key="1">
    <source>
        <dbReference type="SAM" id="MobiDB-lite"/>
    </source>
</evidence>
<comment type="caution">
    <text evidence="3">The sequence shown here is derived from an EMBL/GenBank/DDBJ whole genome shotgun (WGS) entry which is preliminary data.</text>
</comment>